<evidence type="ECO:0000313" key="2">
    <source>
        <dbReference type="EMBL" id="PJE34340.1"/>
    </source>
</evidence>
<dbReference type="Proteomes" id="UP000231553">
    <property type="component" value="Unassembled WGS sequence"/>
</dbReference>
<dbReference type="PANTHER" id="PTHR34387">
    <property type="entry name" value="SLR1258 PROTEIN"/>
    <property type="match status" value="1"/>
</dbReference>
<feature type="chain" id="PRO_5014824999" description="SIMPL domain-containing protein" evidence="1">
    <location>
        <begin position="22"/>
        <end position="233"/>
    </location>
</feature>
<reference evidence="2 3" key="1">
    <citation type="journal article" date="2018" name="Int. J. Syst. Evol. Microbiol.">
        <title>Pseudooceanicola lipolyticus sp. nov., a marine alphaproteobacterium, reclassification of Oceanicola flagellatus as Pseudooceanicola flagellatus comb. nov. and emended description of the genus Pseudooceanicola.</title>
        <authorList>
            <person name="Huang M.-M."/>
            <person name="Guo L.-L."/>
            <person name="Wu Y.-H."/>
            <person name="Lai Q.-L."/>
            <person name="Shao Z.-Z."/>
            <person name="Wang C.-S."/>
            <person name="Wu M."/>
            <person name="Xu X.-W."/>
        </authorList>
    </citation>
    <scope>NUCLEOTIDE SEQUENCE [LARGE SCALE GENOMIC DNA]</scope>
    <source>
        <strain evidence="2 3">157</strain>
    </source>
</reference>
<keyword evidence="1" id="KW-0732">Signal</keyword>
<evidence type="ECO:0000256" key="1">
    <source>
        <dbReference type="SAM" id="SignalP"/>
    </source>
</evidence>
<comment type="caution">
    <text evidence="2">The sequence shown here is derived from an EMBL/GenBank/DDBJ whole genome shotgun (WGS) entry which is preliminary data.</text>
</comment>
<protein>
    <recommendedName>
        <fullName evidence="4">SIMPL domain-containing protein</fullName>
    </recommendedName>
</protein>
<gene>
    <name evidence="2" type="ORF">CVM52_22790</name>
</gene>
<dbReference type="EMBL" id="PGTB01000196">
    <property type="protein sequence ID" value="PJE34340.1"/>
    <property type="molecule type" value="Genomic_DNA"/>
</dbReference>
<dbReference type="AlphaFoldDB" id="A0A2M8IUY1"/>
<dbReference type="RefSeq" id="WP_100164661.1">
    <property type="nucleotide sequence ID" value="NZ_PGTB01000196.1"/>
</dbReference>
<organism evidence="2 3">
    <name type="scientific">Pseudooceanicola lipolyticus</name>
    <dbReference type="NCBI Taxonomy" id="2029104"/>
    <lineage>
        <taxon>Bacteria</taxon>
        <taxon>Pseudomonadati</taxon>
        <taxon>Pseudomonadota</taxon>
        <taxon>Alphaproteobacteria</taxon>
        <taxon>Rhodobacterales</taxon>
        <taxon>Paracoccaceae</taxon>
        <taxon>Pseudooceanicola</taxon>
    </lineage>
</organism>
<name>A0A2M8IUY1_9RHOB</name>
<proteinExistence type="predicted"/>
<accession>A0A2M8IUY1</accession>
<dbReference type="OrthoDB" id="9813144at2"/>
<evidence type="ECO:0000313" key="3">
    <source>
        <dbReference type="Proteomes" id="UP000231553"/>
    </source>
</evidence>
<evidence type="ECO:0008006" key="4">
    <source>
        <dbReference type="Google" id="ProtNLM"/>
    </source>
</evidence>
<dbReference type="PANTHER" id="PTHR34387:SF1">
    <property type="entry name" value="PERIPLASMIC IMMUNOGENIC PROTEIN"/>
    <property type="match status" value="1"/>
</dbReference>
<feature type="signal peptide" evidence="1">
    <location>
        <begin position="1"/>
        <end position="21"/>
    </location>
</feature>
<sequence length="233" mass="23914">MRRTILGATLLMVAFASPVLAQDAAPRQITVTGTGEVAAAPDMATIRLGVTHQAEVAQAAMDATSGAVSRVLERLDALGLEPRDVQTANLILNPLWSGQYSSGEAAPEITGFVASNTIAVRVRALDTLGEVLQAVLEDGANTFDGLQFSMQEPKPLEDEARRKAVEDAMEKAALLAEAAGVTLGPVQSISDHGGGGPVMMEMASARMGSGVPVAAGEVTVSASVSMVFGIAGE</sequence>
<dbReference type="Gene3D" id="3.30.70.2970">
    <property type="entry name" value="Protein of unknown function (DUF541), domain 2"/>
    <property type="match status" value="1"/>
</dbReference>
<dbReference type="Gene3D" id="3.30.110.170">
    <property type="entry name" value="Protein of unknown function (DUF541), domain 1"/>
    <property type="match status" value="1"/>
</dbReference>
<dbReference type="InterPro" id="IPR052022">
    <property type="entry name" value="26kDa_periplasmic_antigen"/>
</dbReference>
<dbReference type="InterPro" id="IPR007497">
    <property type="entry name" value="SIMPL/DUF541"/>
</dbReference>
<dbReference type="GO" id="GO:0006974">
    <property type="term" value="P:DNA damage response"/>
    <property type="evidence" value="ECO:0007669"/>
    <property type="project" value="TreeGrafter"/>
</dbReference>
<dbReference type="Pfam" id="PF04402">
    <property type="entry name" value="SIMPL"/>
    <property type="match status" value="1"/>
</dbReference>
<keyword evidence="3" id="KW-1185">Reference proteome</keyword>